<protein>
    <recommendedName>
        <fullName evidence="8">Auxin response factor</fullName>
    </recommendedName>
</protein>
<evidence type="ECO:0000259" key="11">
    <source>
        <dbReference type="PROSITE" id="PS51745"/>
    </source>
</evidence>
<evidence type="ECO:0000256" key="2">
    <source>
        <dbReference type="ARBA" id="ARBA00007853"/>
    </source>
</evidence>
<feature type="compositionally biased region" description="Low complexity" evidence="9">
    <location>
        <begin position="752"/>
        <end position="769"/>
    </location>
</feature>
<dbReference type="Pfam" id="PF02362">
    <property type="entry name" value="B3"/>
    <property type="match status" value="1"/>
</dbReference>
<evidence type="ECO:0000256" key="3">
    <source>
        <dbReference type="ARBA" id="ARBA00023015"/>
    </source>
</evidence>
<dbReference type="InterPro" id="IPR053793">
    <property type="entry name" value="PB1-like"/>
</dbReference>
<dbReference type="InterPro" id="IPR015300">
    <property type="entry name" value="DNA-bd_pseudobarrel_sf"/>
</dbReference>
<evidence type="ECO:0000256" key="6">
    <source>
        <dbReference type="ARBA" id="ARBA00023242"/>
    </source>
</evidence>
<dbReference type="Gene3D" id="2.40.330.10">
    <property type="entry name" value="DNA-binding pseudobarrel domain"/>
    <property type="match status" value="1"/>
</dbReference>
<sequence>MELIDLNHAVSEAETENNACCNGDSCVSGKGSGCDSCFSTSSSSSTTYSELWHACAGPLTCPPKKGNVVVYFPQGHLEQLAPSSPCLPIKVLNFDLPPQIFCRVVDVQLLANKENDDVYTQLILLPQQELVGLNLEGAELEELGSNDESNGVSPPRSTPHMFCKTLTASDTSTHGGFSVPRRAAEDCFPPLDYKQQRPSQELIAKDLHGVEWKFRHIYRGQPRRHLLTTGWSSFVSQKNLVSGDAVLFLRGEDGELRLGIRRAIRPRNVLPNLIAGNQSSDPSSLALVANALSTKSMFRVFYCPRVSHGEFIVPYQKYVKSMANLIRVGTRVRMRLDVDDPPERRYSGVVTGIGNTDSYRWPNSKWRCLMVRWDEDIGTSEHQSRVSPWEIDPSVSIPPLSIQSSPRMKKLQTGLQSTAPENPVTAGVFGLLDSEESLRSSKVLQGQENESLASPFRISDARTRVLDFEMQNPAYRSLAPVQGRKAYNDGFELSRVHHQAYMGFKEANQFLEVLQGREICKLKSLAGKPEFKVVAGKPFLSCSSLNQDQPRKFNTSPPQSLYVSYGEVQSGQTLAAHCFMRNIENGLTKIEEISASPNPWKHQVMQNNVNRDRVSGCKLFGFQLTAEEAPNSASQSTGKRSCTKVHKQGSLVGRAIDLSRLTNYGDLLDELEKLFGMKGLLRDPNRGWRILYTDSENDVMAIGDEPWHEFIDVVSKIHIYTEEEVEKMTAAGIMTDDTQSCLEQSPAVMEASKSSSIGGPDSSPTVLSI</sequence>
<feature type="region of interest" description="Disordered" evidence="9">
    <location>
        <begin position="744"/>
        <end position="769"/>
    </location>
</feature>
<dbReference type="InterPro" id="IPR010525">
    <property type="entry name" value="ARF_dom"/>
</dbReference>
<comment type="subunit">
    <text evidence="8">Homodimers and heterodimers.</text>
</comment>
<feature type="domain" description="TF-B3" evidence="10">
    <location>
        <begin position="162"/>
        <end position="264"/>
    </location>
</feature>
<accession>A0A6P8DUZ1</accession>
<dbReference type="CDD" id="cd10017">
    <property type="entry name" value="B3_DNA"/>
    <property type="match status" value="1"/>
</dbReference>
<dbReference type="Proteomes" id="UP000515151">
    <property type="component" value="Chromosome 6"/>
</dbReference>
<dbReference type="RefSeq" id="XP_031401262.1">
    <property type="nucleotide sequence ID" value="XM_031545402.1"/>
</dbReference>
<comment type="similarity">
    <text evidence="2 8">Belongs to the ARF family.</text>
</comment>
<evidence type="ECO:0000256" key="8">
    <source>
        <dbReference type="RuleBase" id="RU004561"/>
    </source>
</evidence>
<organism evidence="12 13">
    <name type="scientific">Punica granatum</name>
    <name type="common">Pomegranate</name>
    <dbReference type="NCBI Taxonomy" id="22663"/>
    <lineage>
        <taxon>Eukaryota</taxon>
        <taxon>Viridiplantae</taxon>
        <taxon>Streptophyta</taxon>
        <taxon>Embryophyta</taxon>
        <taxon>Tracheophyta</taxon>
        <taxon>Spermatophyta</taxon>
        <taxon>Magnoliopsida</taxon>
        <taxon>eudicotyledons</taxon>
        <taxon>Gunneridae</taxon>
        <taxon>Pentapetalae</taxon>
        <taxon>rosids</taxon>
        <taxon>malvids</taxon>
        <taxon>Myrtales</taxon>
        <taxon>Lythraceae</taxon>
        <taxon>Punica</taxon>
    </lineage>
</organism>
<comment type="subcellular location">
    <subcellularLocation>
        <location evidence="1 8">Nucleus</location>
    </subcellularLocation>
</comment>
<proteinExistence type="inferred from homology"/>
<dbReference type="FunFam" id="2.30.30.1040:FF:000001">
    <property type="entry name" value="Auxin response factor"/>
    <property type="match status" value="1"/>
</dbReference>
<evidence type="ECO:0000256" key="9">
    <source>
        <dbReference type="SAM" id="MobiDB-lite"/>
    </source>
</evidence>
<evidence type="ECO:0000256" key="5">
    <source>
        <dbReference type="ARBA" id="ARBA00023163"/>
    </source>
</evidence>
<keyword evidence="7 8" id="KW-0927">Auxin signaling pathway</keyword>
<dbReference type="GO" id="GO:0006355">
    <property type="term" value="P:regulation of DNA-templated transcription"/>
    <property type="evidence" value="ECO:0007669"/>
    <property type="project" value="InterPro"/>
</dbReference>
<feature type="domain" description="PB1" evidence="11">
    <location>
        <begin position="640"/>
        <end position="722"/>
    </location>
</feature>
<dbReference type="Gene3D" id="2.30.30.1040">
    <property type="match status" value="1"/>
</dbReference>
<gene>
    <name evidence="13" type="primary">LOC116211157</name>
</gene>
<reference evidence="12" key="1">
    <citation type="journal article" date="2020" name="Plant Biotechnol. J.">
        <title>The pomegranate (Punica granatum L.) draft genome dissects genetic divergence between soft- and hard-seeded cultivars.</title>
        <authorList>
            <person name="Luo X."/>
            <person name="Li H."/>
            <person name="Wu Z."/>
            <person name="Yao W."/>
            <person name="Zhao P."/>
            <person name="Cao D."/>
            <person name="Yu H."/>
            <person name="Li K."/>
            <person name="Poudel K."/>
            <person name="Zhao D."/>
            <person name="Zhang F."/>
            <person name="Xia X."/>
            <person name="Chen L."/>
            <person name="Wang Q."/>
            <person name="Jing D."/>
            <person name="Cao S."/>
        </authorList>
    </citation>
    <scope>NUCLEOTIDE SEQUENCE [LARGE SCALE GENOMIC DNA]</scope>
    <source>
        <strain evidence="12">cv. Tunisia</strain>
    </source>
</reference>
<dbReference type="Pfam" id="PF06507">
    <property type="entry name" value="ARF_AD"/>
    <property type="match status" value="1"/>
</dbReference>
<dbReference type="PROSITE" id="PS51745">
    <property type="entry name" value="PB1"/>
    <property type="match status" value="1"/>
</dbReference>
<evidence type="ECO:0000313" key="13">
    <source>
        <dbReference type="RefSeq" id="XP_031401262.1"/>
    </source>
</evidence>
<keyword evidence="4 8" id="KW-0238">DNA-binding</keyword>
<evidence type="ECO:0000256" key="1">
    <source>
        <dbReference type="ARBA" id="ARBA00004123"/>
    </source>
</evidence>
<dbReference type="InterPro" id="IPR044835">
    <property type="entry name" value="ARF_plant"/>
</dbReference>
<dbReference type="GeneID" id="116211157"/>
<reference evidence="13" key="2">
    <citation type="submission" date="2025-08" db="UniProtKB">
        <authorList>
            <consortium name="RefSeq"/>
        </authorList>
    </citation>
    <scope>IDENTIFICATION</scope>
    <source>
        <tissue evidence="13">Leaf</tissue>
    </source>
</reference>
<dbReference type="GO" id="GO:0003677">
    <property type="term" value="F:DNA binding"/>
    <property type="evidence" value="ECO:0007669"/>
    <property type="project" value="UniProtKB-KW"/>
</dbReference>
<dbReference type="PROSITE" id="PS50863">
    <property type="entry name" value="B3"/>
    <property type="match status" value="1"/>
</dbReference>
<dbReference type="SMART" id="SM01019">
    <property type="entry name" value="B3"/>
    <property type="match status" value="1"/>
</dbReference>
<dbReference type="OrthoDB" id="1865909at2759"/>
<dbReference type="PANTHER" id="PTHR31384">
    <property type="entry name" value="AUXIN RESPONSE FACTOR 4-RELATED"/>
    <property type="match status" value="1"/>
</dbReference>
<name>A0A6P8DUZ1_PUNGR</name>
<evidence type="ECO:0000256" key="4">
    <source>
        <dbReference type="ARBA" id="ARBA00023125"/>
    </source>
</evidence>
<evidence type="ECO:0000256" key="7">
    <source>
        <dbReference type="ARBA" id="ARBA00023294"/>
    </source>
</evidence>
<dbReference type="PANTHER" id="PTHR31384:SF102">
    <property type="entry name" value="AUXIN RESPONSE FACTOR 4"/>
    <property type="match status" value="1"/>
</dbReference>
<evidence type="ECO:0000313" key="12">
    <source>
        <dbReference type="Proteomes" id="UP000515151"/>
    </source>
</evidence>
<keyword evidence="3 8" id="KW-0805">Transcription regulation</keyword>
<evidence type="ECO:0000259" key="10">
    <source>
        <dbReference type="PROSITE" id="PS50863"/>
    </source>
</evidence>
<dbReference type="Gene3D" id="3.10.20.90">
    <property type="entry name" value="Phosphatidylinositol 3-kinase Catalytic Subunit, Chain A, domain 1"/>
    <property type="match status" value="1"/>
</dbReference>
<dbReference type="GO" id="GO:0009734">
    <property type="term" value="P:auxin-activated signaling pathway"/>
    <property type="evidence" value="ECO:0007669"/>
    <property type="project" value="UniProtKB-KW"/>
</dbReference>
<keyword evidence="12" id="KW-1185">Reference proteome</keyword>
<keyword evidence="6 8" id="KW-0539">Nucleus</keyword>
<dbReference type="InterPro" id="IPR003340">
    <property type="entry name" value="B3_DNA-bd"/>
</dbReference>
<comment type="function">
    <text evidence="8">Auxin response factors (ARFs) are transcriptional factors that bind specifically to the DNA sequence 5'-TGTCTC-3' found in the auxin-responsive promoter elements (AuxREs).</text>
</comment>
<dbReference type="SUPFAM" id="SSF101936">
    <property type="entry name" value="DNA-binding pseudobarrel domain"/>
    <property type="match status" value="1"/>
</dbReference>
<keyword evidence="5 8" id="KW-0804">Transcription</keyword>
<dbReference type="AlphaFoldDB" id="A0A6P8DUZ1"/>
<dbReference type="FunFam" id="2.40.330.10:FF:000001">
    <property type="entry name" value="Auxin response factor"/>
    <property type="match status" value="1"/>
</dbReference>
<dbReference type="SUPFAM" id="SSF54277">
    <property type="entry name" value="CAD &amp; PB1 domains"/>
    <property type="match status" value="1"/>
</dbReference>
<dbReference type="GO" id="GO:0005634">
    <property type="term" value="C:nucleus"/>
    <property type="evidence" value="ECO:0007669"/>
    <property type="project" value="UniProtKB-SubCell"/>
</dbReference>